<evidence type="ECO:0000259" key="7">
    <source>
        <dbReference type="Pfam" id="PF17137"/>
    </source>
</evidence>
<dbReference type="Proteomes" id="UP000243524">
    <property type="component" value="Unassembled WGS sequence"/>
</dbReference>
<evidence type="ECO:0000259" key="6">
    <source>
        <dbReference type="Pfam" id="PF13802"/>
    </source>
</evidence>
<dbReference type="AlphaFoldDB" id="A0A2I0QU09"/>
<gene>
    <name evidence="9" type="ORF">CEY16_07820</name>
</gene>
<dbReference type="GO" id="GO:0030246">
    <property type="term" value="F:carbohydrate binding"/>
    <property type="evidence" value="ECO:0007669"/>
    <property type="project" value="InterPro"/>
</dbReference>
<evidence type="ECO:0000256" key="3">
    <source>
        <dbReference type="ARBA" id="ARBA00023295"/>
    </source>
</evidence>
<protein>
    <submittedName>
        <fullName evidence="9">Alpha-glucosidase</fullName>
    </submittedName>
</protein>
<evidence type="ECO:0000313" key="9">
    <source>
        <dbReference type="EMBL" id="PKR77827.1"/>
    </source>
</evidence>
<dbReference type="PROSITE" id="PS00707">
    <property type="entry name" value="GLYCOSYL_HYDROL_F31_2"/>
    <property type="match status" value="1"/>
</dbReference>
<dbReference type="FunFam" id="2.60.40.1180:FF:000023">
    <property type="entry name" value="neutral alpha-glucosidase AB isoform X2"/>
    <property type="match status" value="1"/>
</dbReference>
<dbReference type="PANTHER" id="PTHR22762">
    <property type="entry name" value="ALPHA-GLUCOSIDASE"/>
    <property type="match status" value="1"/>
</dbReference>
<name>A0A2I0QU09_9BACI</name>
<dbReference type="Pfam" id="PF01055">
    <property type="entry name" value="Glyco_hydro_31_2nd"/>
    <property type="match status" value="1"/>
</dbReference>
<feature type="domain" description="Glycosyl hydrolase family 31 C-terminal" evidence="8">
    <location>
        <begin position="586"/>
        <end position="672"/>
    </location>
</feature>
<accession>A0A2I0QU09</accession>
<dbReference type="Gene3D" id="2.60.40.1180">
    <property type="entry name" value="Golgi alpha-mannosidase II"/>
    <property type="match status" value="2"/>
</dbReference>
<evidence type="ECO:0000256" key="2">
    <source>
        <dbReference type="ARBA" id="ARBA00022801"/>
    </source>
</evidence>
<dbReference type="InterPro" id="IPR025887">
    <property type="entry name" value="Glyco_hydro_31_N_dom"/>
</dbReference>
<keyword evidence="3 4" id="KW-0326">Glycosidase</keyword>
<evidence type="ECO:0000256" key="4">
    <source>
        <dbReference type="RuleBase" id="RU361185"/>
    </source>
</evidence>
<dbReference type="PANTHER" id="PTHR22762:SF166">
    <property type="entry name" value="ALPHA-GLUCOSIDASE"/>
    <property type="match status" value="1"/>
</dbReference>
<dbReference type="RefSeq" id="WP_101331435.1">
    <property type="nucleotide sequence ID" value="NZ_PJNH01000002.1"/>
</dbReference>
<dbReference type="InterPro" id="IPR030459">
    <property type="entry name" value="Glyco_hydro_31_CS"/>
</dbReference>
<evidence type="ECO:0000259" key="8">
    <source>
        <dbReference type="Pfam" id="PF21365"/>
    </source>
</evidence>
<dbReference type="SUPFAM" id="SSF74650">
    <property type="entry name" value="Galactose mutarotase-like"/>
    <property type="match status" value="1"/>
</dbReference>
<dbReference type="SUPFAM" id="SSF51011">
    <property type="entry name" value="Glycosyl hydrolase domain"/>
    <property type="match status" value="1"/>
</dbReference>
<dbReference type="GO" id="GO:0005975">
    <property type="term" value="P:carbohydrate metabolic process"/>
    <property type="evidence" value="ECO:0007669"/>
    <property type="project" value="InterPro"/>
</dbReference>
<organism evidence="9 10">
    <name type="scientific">Halalkalibacillus sediminis</name>
    <dbReference type="NCBI Taxonomy" id="2018042"/>
    <lineage>
        <taxon>Bacteria</taxon>
        <taxon>Bacillati</taxon>
        <taxon>Bacillota</taxon>
        <taxon>Bacilli</taxon>
        <taxon>Bacillales</taxon>
        <taxon>Bacillaceae</taxon>
        <taxon>Halalkalibacillus</taxon>
    </lineage>
</organism>
<evidence type="ECO:0000256" key="1">
    <source>
        <dbReference type="ARBA" id="ARBA00007806"/>
    </source>
</evidence>
<feature type="domain" description="DUF5110" evidence="7">
    <location>
        <begin position="688"/>
        <end position="732"/>
    </location>
</feature>
<dbReference type="PROSITE" id="PS00129">
    <property type="entry name" value="GLYCOSYL_HYDROL_F31_1"/>
    <property type="match status" value="1"/>
</dbReference>
<feature type="domain" description="Glycoside hydrolase family 31 N-terminal" evidence="6">
    <location>
        <begin position="48"/>
        <end position="211"/>
    </location>
</feature>
<dbReference type="InterPro" id="IPR000322">
    <property type="entry name" value="Glyco_hydro_31_TIM"/>
</dbReference>
<evidence type="ECO:0000313" key="10">
    <source>
        <dbReference type="Proteomes" id="UP000243524"/>
    </source>
</evidence>
<dbReference type="Pfam" id="PF17137">
    <property type="entry name" value="DUF5110"/>
    <property type="match status" value="1"/>
</dbReference>
<comment type="caution">
    <text evidence="9">The sequence shown here is derived from an EMBL/GenBank/DDBJ whole genome shotgun (WGS) entry which is preliminary data.</text>
</comment>
<dbReference type="InterPro" id="IPR033403">
    <property type="entry name" value="DUF5110"/>
</dbReference>
<dbReference type="CDD" id="cd06604">
    <property type="entry name" value="GH31_glucosidase_II_MalA"/>
    <property type="match status" value="1"/>
</dbReference>
<dbReference type="Gene3D" id="3.20.20.80">
    <property type="entry name" value="Glycosidases"/>
    <property type="match status" value="2"/>
</dbReference>
<reference evidence="9 10" key="1">
    <citation type="submission" date="2017-06" db="EMBL/GenBank/DDBJ databases">
        <title>the draft geome sequence of Illustriluteabacillus marina B3227.</title>
        <authorList>
            <person name="He R.-H."/>
            <person name="Du Z.-J."/>
        </authorList>
    </citation>
    <scope>NUCLEOTIDE SEQUENCE [LARGE SCALE GENOMIC DNA]</scope>
    <source>
        <strain evidence="9 10">B3227</strain>
    </source>
</reference>
<keyword evidence="2 4" id="KW-0378">Hydrolase</keyword>
<dbReference type="SUPFAM" id="SSF51445">
    <property type="entry name" value="(Trans)glycosidases"/>
    <property type="match status" value="1"/>
</dbReference>
<dbReference type="GO" id="GO:0090599">
    <property type="term" value="F:alpha-glucosidase activity"/>
    <property type="evidence" value="ECO:0007669"/>
    <property type="project" value="UniProtKB-ARBA"/>
</dbReference>
<feature type="domain" description="Glycoside hydrolase family 31 TIM barrel" evidence="5">
    <location>
        <begin position="252"/>
        <end position="578"/>
    </location>
</feature>
<comment type="similarity">
    <text evidence="1 4">Belongs to the glycosyl hydrolase 31 family.</text>
</comment>
<dbReference type="InterPro" id="IPR048395">
    <property type="entry name" value="Glyco_hydro_31_C"/>
</dbReference>
<dbReference type="Gene3D" id="2.60.40.1760">
    <property type="entry name" value="glycosyl hydrolase (family 31)"/>
    <property type="match status" value="1"/>
</dbReference>
<dbReference type="Pfam" id="PF13802">
    <property type="entry name" value="Gal_mutarotas_2"/>
    <property type="match status" value="1"/>
</dbReference>
<dbReference type="EMBL" id="PJNH01000002">
    <property type="protein sequence ID" value="PKR77827.1"/>
    <property type="molecule type" value="Genomic_DNA"/>
</dbReference>
<evidence type="ECO:0000259" key="5">
    <source>
        <dbReference type="Pfam" id="PF01055"/>
    </source>
</evidence>
<dbReference type="OrthoDB" id="176168at2"/>
<dbReference type="InterPro" id="IPR011013">
    <property type="entry name" value="Gal_mutarotase_sf_dom"/>
</dbReference>
<dbReference type="CDD" id="cd14752">
    <property type="entry name" value="GH31_N"/>
    <property type="match status" value="1"/>
</dbReference>
<dbReference type="InterPro" id="IPR030458">
    <property type="entry name" value="Glyco_hydro_31_AS"/>
</dbReference>
<keyword evidence="10" id="KW-1185">Reference proteome</keyword>
<dbReference type="Pfam" id="PF21365">
    <property type="entry name" value="Glyco_hydro_31_3rd"/>
    <property type="match status" value="1"/>
</dbReference>
<dbReference type="InterPro" id="IPR013780">
    <property type="entry name" value="Glyco_hydro_b"/>
</dbReference>
<dbReference type="InterPro" id="IPR017853">
    <property type="entry name" value="GH"/>
</dbReference>
<sequence>MLETTSYAISPSKVNEPKLVNHSVGSIQSFEWDGEKLNGTLSKGTFLLYFINEKTLRFHVNPFGDPKTESSVAVVGDSGSMEGELTEDEVSLSIDYGFAKAIMNKNPFNLVVKRDEEVVFETSSTCVGYTSEKHVFFNVKKESDRPVYGLGEKSGFLDKSGSKISNWNTDVYAPHNKDTVELYQSIPFAILHRPKMPVGIFFDNSYRTEFDMQTYQNSVSIMGEGGEVNAYIILGTDIKDVVKLYTDLTGNTPLPPKWSLGYHQSRYSYTSQDEVKQVVDSFKKYEIPLDCVFLDIHYMDGYRVFTFDEEQFPEYEKLIQELREQQVDVVPIVDPGVKKDVEYPIYRDGITNDYFCNYIDGTIYHGEVWPGESAFPDFMNENVQRWWGDLHAFYTKLGIRGIWNDMNEPSVFNDTKTMDVNVMHRMNGELISHREGHNFYGLYMSIATFNGLKEQMENTRPFSLTRAGYAGVQRYSAVWTGDNRSHWEHLEMSIPMIMNLGMSGVAFSGADIGGFSSDTTPELLIRWTQVGAFLPYFRNHSVQDSIYQEPWVFGESTLQSVKKYIEIRYQFMPYLYTLFYESEQTGVPVVRPLVMEYPEDENTFQISDEFMLGSQVLVAPILRPGQTHRSVYLPQGVWYDFWTNEQYLGGQHHLISADLDTLPIFIKGGTILPLGSQVQNTKEKQSVSLHVYFDENRQASGLLYEDDGISYDYREEHYSLSTFTMKKGEKLITKQGGLLEADTTFDQIVIAETNNDEMGES</sequence>
<proteinExistence type="inferred from homology"/>